<dbReference type="PANTHER" id="PTHR38480:SF1">
    <property type="entry name" value="SLR0254 PROTEIN"/>
    <property type="match status" value="1"/>
</dbReference>
<evidence type="ECO:0000256" key="4">
    <source>
        <dbReference type="ARBA" id="ARBA00023136"/>
    </source>
</evidence>
<dbReference type="Proteomes" id="UP001595904">
    <property type="component" value="Unassembled WGS sequence"/>
</dbReference>
<evidence type="ECO:0000256" key="5">
    <source>
        <dbReference type="SAM" id="Phobius"/>
    </source>
</evidence>
<evidence type="ECO:0000256" key="1">
    <source>
        <dbReference type="ARBA" id="ARBA00004141"/>
    </source>
</evidence>
<accession>A0ABV8SS11</accession>
<gene>
    <name evidence="7" type="ORF">ACFPN2_08820</name>
</gene>
<name>A0ABV8SS11_9GAMM</name>
<feature type="transmembrane region" description="Helical" evidence="5">
    <location>
        <begin position="68"/>
        <end position="90"/>
    </location>
</feature>
<dbReference type="InterPro" id="IPR010432">
    <property type="entry name" value="RDD"/>
</dbReference>
<comment type="caution">
    <text evidence="7">The sequence shown here is derived from an EMBL/GenBank/DDBJ whole genome shotgun (WGS) entry which is preliminary data.</text>
</comment>
<evidence type="ECO:0000313" key="7">
    <source>
        <dbReference type="EMBL" id="MFC4309179.1"/>
    </source>
</evidence>
<keyword evidence="2 5" id="KW-0812">Transmembrane</keyword>
<dbReference type="EMBL" id="JBHSDU010000003">
    <property type="protein sequence ID" value="MFC4309179.1"/>
    <property type="molecule type" value="Genomic_DNA"/>
</dbReference>
<keyword evidence="8" id="KW-1185">Reference proteome</keyword>
<protein>
    <submittedName>
        <fullName evidence="7">RDD family protein</fullName>
    </submittedName>
</protein>
<evidence type="ECO:0000313" key="8">
    <source>
        <dbReference type="Proteomes" id="UP001595904"/>
    </source>
</evidence>
<proteinExistence type="predicted"/>
<evidence type="ECO:0000256" key="2">
    <source>
        <dbReference type="ARBA" id="ARBA00022692"/>
    </source>
</evidence>
<reference evidence="8" key="1">
    <citation type="journal article" date="2019" name="Int. J. Syst. Evol. Microbiol.">
        <title>The Global Catalogue of Microorganisms (GCM) 10K type strain sequencing project: providing services to taxonomists for standard genome sequencing and annotation.</title>
        <authorList>
            <consortium name="The Broad Institute Genomics Platform"/>
            <consortium name="The Broad Institute Genome Sequencing Center for Infectious Disease"/>
            <person name="Wu L."/>
            <person name="Ma J."/>
        </authorList>
    </citation>
    <scope>NUCLEOTIDE SEQUENCE [LARGE SCALE GENOMIC DNA]</scope>
    <source>
        <strain evidence="8">CGMCC 1.10759</strain>
    </source>
</reference>
<feature type="domain" description="RDD" evidence="6">
    <location>
        <begin position="21"/>
        <end position="156"/>
    </location>
</feature>
<evidence type="ECO:0000256" key="3">
    <source>
        <dbReference type="ARBA" id="ARBA00022989"/>
    </source>
</evidence>
<organism evidence="7 8">
    <name type="scientific">Steroidobacter flavus</name>
    <dbReference type="NCBI Taxonomy" id="1842136"/>
    <lineage>
        <taxon>Bacteria</taxon>
        <taxon>Pseudomonadati</taxon>
        <taxon>Pseudomonadota</taxon>
        <taxon>Gammaproteobacteria</taxon>
        <taxon>Steroidobacterales</taxon>
        <taxon>Steroidobacteraceae</taxon>
        <taxon>Steroidobacter</taxon>
    </lineage>
</organism>
<feature type="transmembrane region" description="Helical" evidence="5">
    <location>
        <begin position="36"/>
        <end position="56"/>
    </location>
</feature>
<comment type="subcellular location">
    <subcellularLocation>
        <location evidence="1">Membrane</location>
        <topology evidence="1">Multi-pass membrane protein</topology>
    </subcellularLocation>
</comment>
<dbReference type="RefSeq" id="WP_380596241.1">
    <property type="nucleotide sequence ID" value="NZ_JBHSDU010000003.1"/>
</dbReference>
<evidence type="ECO:0000259" key="6">
    <source>
        <dbReference type="Pfam" id="PF06271"/>
    </source>
</evidence>
<dbReference type="Pfam" id="PF06271">
    <property type="entry name" value="RDD"/>
    <property type="match status" value="1"/>
</dbReference>
<sequence>MAAPQVSLQSITGVDVELRIAGIGSRSYAFVIDWHIRALLAFAWWSVGTMLAPGAFASLFTEETSPGYYLWVVVPTAVIYFFYHPVVEVLMRGSTPGKRMAGVRIVTRTGDIPNAGALLIRNVFRLVDSLPFAYLVGLIATMFTAQHVRIGDIAAGTLLILDGKEHNVSLARLAPANSALDPRAADLIHELLERWMQLDNKTRGELARSMLARVDKSISPEQLAELSTIELRTRLQALLNPAS</sequence>
<keyword evidence="4 5" id="KW-0472">Membrane</keyword>
<keyword evidence="3 5" id="KW-1133">Transmembrane helix</keyword>
<dbReference type="PANTHER" id="PTHR38480">
    <property type="entry name" value="SLR0254 PROTEIN"/>
    <property type="match status" value="1"/>
</dbReference>